<evidence type="ECO:0000313" key="2">
    <source>
        <dbReference type="EMBL" id="MFB9903894.1"/>
    </source>
</evidence>
<dbReference type="EMBL" id="JBHLZU010000006">
    <property type="protein sequence ID" value="MFB9903894.1"/>
    <property type="molecule type" value="Genomic_DNA"/>
</dbReference>
<dbReference type="InterPro" id="IPR012341">
    <property type="entry name" value="6hp_glycosidase-like_sf"/>
</dbReference>
<dbReference type="RefSeq" id="WP_377851054.1">
    <property type="nucleotide sequence ID" value="NZ_JBHLZU010000006.1"/>
</dbReference>
<dbReference type="SMART" id="SM01260">
    <property type="entry name" value="LANC_like"/>
    <property type="match status" value="1"/>
</dbReference>
<dbReference type="NCBIfam" id="TIGR03897">
    <property type="entry name" value="lanti_2_LanM"/>
    <property type="match status" value="1"/>
</dbReference>
<gene>
    <name evidence="2" type="ORF">ACFFQA_08080</name>
</gene>
<name>A0ABV5ZSN6_9PSEU</name>
<dbReference type="Gene3D" id="1.50.10.10">
    <property type="match status" value="1"/>
</dbReference>
<dbReference type="PRINTS" id="PR01955">
    <property type="entry name" value="LANCFRANKIA"/>
</dbReference>
<reference evidence="2 3" key="1">
    <citation type="submission" date="2024-09" db="EMBL/GenBank/DDBJ databases">
        <authorList>
            <person name="Sun Q."/>
            <person name="Mori K."/>
        </authorList>
    </citation>
    <scope>NUCLEOTIDE SEQUENCE [LARGE SCALE GENOMIC DNA]</scope>
    <source>
        <strain evidence="2 3">TBRC 7907</strain>
    </source>
</reference>
<evidence type="ECO:0000313" key="3">
    <source>
        <dbReference type="Proteomes" id="UP001589693"/>
    </source>
</evidence>
<accession>A0ABV5ZSN6</accession>
<dbReference type="Proteomes" id="UP001589693">
    <property type="component" value="Unassembled WGS sequence"/>
</dbReference>
<keyword evidence="3" id="KW-1185">Reference proteome</keyword>
<dbReference type="CDD" id="cd04792">
    <property type="entry name" value="LanM-like"/>
    <property type="match status" value="1"/>
</dbReference>
<protein>
    <submittedName>
        <fullName evidence="2">Type 2 lanthipeptide synthetase LanM family protein</fullName>
    </submittedName>
</protein>
<sequence>MPVPPVSPPDSGWSTADLRWADARYLHELPALPVRDTKRAGRRMDRWNACFAEDSAASRRAAGVLGFKLDSLWRTFGSPTGCERSGPLPDWLDQVLRVRRYGGPPRDEGHLVTDEALGPLLPVAEIVRGYQRVLHNRVRGCGVPGLPELVVASWPERAITSALSGVLAADESFVDGFADPAERLRLWNTYPVLLRYVGDVLRGWLRERTLFARRTAADHAELGRVCGGPLGELVEIDFGPGDRGVAALTFERLTVVHKPHGVQADQAWAWVCEWFNELSPPHSLLAAPVLEREDYGWMCHVAARPCDTDDEVRAFHWRVGALTALLYVLNGADAHSGNVIAHGEHPVLVNGQVLLRGRTGTAVTRGSELPDPAAELMREGVLGVGLIGSRPLTRLARNGSRSFVVPVDPSPHRADMIAGFEWTYRAVAGDWFRWMSVDGLLSRFVDVPLRHVPRDPERYREVLADSLRPEHLRDAVDRDRSLVALAANDSGDQLRELLCNDELHALRAGELPSYSTRAQSTQIRNREGDQLGPMLAEPPIDVAIRRIGALAEHDLTRQVSLIRQVLDVPVPGAPAARHAPEVVPLPEKPLGYAEAVSDAVELARGLCRQAVRRAGAIGWVATSPAGGGHWELGPAPKDLRSGVAGIGLFLATVAAHARDAEVRETAHAVADHVLRWVADAVDRLGRAALDRPDPGAFGVVGGLAHYLTHASVLLDRRDLLRSARSLLRPLAAHVQHDQRYDLVGGSAGALLVALGLHQVRPCSQALEVAHAAGRRLVDAPAPPPGTGIGMSRGASGVAYALARLHAVDPREEYAEAVFAALRHEREHLHPDLHDWTAPRAEGCAVGGGDAPLLAWCHGVPGVGLARAGLAGLSEEWGAEHDLAVAERATALALFGVDGERLASVGDDGLCHGDLGALELLALAARQRSDVDGQLRSGRAVRALRDRGRASGWRTGAPRPESVPGLMHGRAGIGYGLLRLVAPEAVPSVLLVEPPRNP</sequence>
<organism evidence="2 3">
    <name type="scientific">Allokutzneria oryzae</name>
    <dbReference type="NCBI Taxonomy" id="1378989"/>
    <lineage>
        <taxon>Bacteria</taxon>
        <taxon>Bacillati</taxon>
        <taxon>Actinomycetota</taxon>
        <taxon>Actinomycetes</taxon>
        <taxon>Pseudonocardiales</taxon>
        <taxon>Pseudonocardiaceae</taxon>
        <taxon>Allokutzneria</taxon>
    </lineage>
</organism>
<evidence type="ECO:0000259" key="1">
    <source>
        <dbReference type="Pfam" id="PF13575"/>
    </source>
</evidence>
<feature type="domain" description="Lantibiotic biosynthesis protein dehydration" evidence="1">
    <location>
        <begin position="405"/>
        <end position="516"/>
    </location>
</feature>
<dbReference type="SUPFAM" id="SSF158745">
    <property type="entry name" value="LanC-like"/>
    <property type="match status" value="1"/>
</dbReference>
<feature type="domain" description="Lantibiotic biosynthesis protein dehydration" evidence="1">
    <location>
        <begin position="190"/>
        <end position="389"/>
    </location>
</feature>
<dbReference type="InterPro" id="IPR017146">
    <property type="entry name" value="Lanti_2_LanM"/>
</dbReference>
<dbReference type="PRINTS" id="PR01950">
    <property type="entry name" value="LANCSUPER"/>
</dbReference>
<dbReference type="InterPro" id="IPR025410">
    <property type="entry name" value="Lant_dehyd"/>
</dbReference>
<dbReference type="Pfam" id="PF13575">
    <property type="entry name" value="DUF4135"/>
    <property type="match status" value="2"/>
</dbReference>
<comment type="caution">
    <text evidence="2">The sequence shown here is derived from an EMBL/GenBank/DDBJ whole genome shotgun (WGS) entry which is preliminary data.</text>
</comment>
<proteinExistence type="predicted"/>
<dbReference type="Pfam" id="PF05147">
    <property type="entry name" value="LANC_like"/>
    <property type="match status" value="1"/>
</dbReference>
<dbReference type="InterPro" id="IPR007822">
    <property type="entry name" value="LANC-like"/>
</dbReference>